<proteinExistence type="predicted"/>
<evidence type="ECO:0000256" key="4">
    <source>
        <dbReference type="ARBA" id="ARBA00022538"/>
    </source>
</evidence>
<feature type="transmembrane region" description="Helical" evidence="10">
    <location>
        <begin position="325"/>
        <end position="348"/>
    </location>
</feature>
<comment type="subcellular location">
    <subcellularLocation>
        <location evidence="1">Cell membrane</location>
        <topology evidence="1">Multi-pass membrane protein</topology>
    </subcellularLocation>
</comment>
<keyword evidence="8" id="KW-0406">Ion transport</keyword>
<keyword evidence="2" id="KW-0813">Transport</keyword>
<dbReference type="InterPro" id="IPR003445">
    <property type="entry name" value="Cat_transpt"/>
</dbReference>
<dbReference type="AlphaFoldDB" id="A0AA35TYE8"/>
<dbReference type="Pfam" id="PF02386">
    <property type="entry name" value="TrkH"/>
    <property type="match status" value="1"/>
</dbReference>
<evidence type="ECO:0000256" key="5">
    <source>
        <dbReference type="ARBA" id="ARBA00022692"/>
    </source>
</evidence>
<feature type="transmembrane region" description="Helical" evidence="10">
    <location>
        <begin position="395"/>
        <end position="417"/>
    </location>
</feature>
<evidence type="ECO:0000256" key="9">
    <source>
        <dbReference type="ARBA" id="ARBA00023136"/>
    </source>
</evidence>
<keyword evidence="5 10" id="KW-0812">Transmembrane</keyword>
<feature type="transmembrane region" description="Helical" evidence="10">
    <location>
        <begin position="73"/>
        <end position="94"/>
    </location>
</feature>
<dbReference type="Proteomes" id="UP001174909">
    <property type="component" value="Unassembled WGS sequence"/>
</dbReference>
<evidence type="ECO:0000256" key="2">
    <source>
        <dbReference type="ARBA" id="ARBA00022448"/>
    </source>
</evidence>
<dbReference type="GO" id="GO:0015379">
    <property type="term" value="F:potassium:chloride symporter activity"/>
    <property type="evidence" value="ECO:0007669"/>
    <property type="project" value="InterPro"/>
</dbReference>
<dbReference type="GO" id="GO:0005886">
    <property type="term" value="C:plasma membrane"/>
    <property type="evidence" value="ECO:0007669"/>
    <property type="project" value="UniProtKB-SubCell"/>
</dbReference>
<feature type="transmembrane region" description="Helical" evidence="10">
    <location>
        <begin position="458"/>
        <end position="479"/>
    </location>
</feature>
<keyword evidence="6" id="KW-0630">Potassium</keyword>
<protein>
    <submittedName>
        <fullName evidence="11">Trk system potassium uptake protein TrkI</fullName>
    </submittedName>
</protein>
<evidence type="ECO:0000256" key="7">
    <source>
        <dbReference type="ARBA" id="ARBA00022989"/>
    </source>
</evidence>
<evidence type="ECO:0000256" key="6">
    <source>
        <dbReference type="ARBA" id="ARBA00022958"/>
    </source>
</evidence>
<sequence length="485" mass="51631">MGSVRDFRPVLFVVGILLITLSLAMVLPAIADGVTANPHWRVFLAASAFTLFIGTCLVLSNKMREPRLTVRQAFVLTTVSWIVVAAFAALPFALSDLNLSYADAYFEAMSGLTTTGSTVIVGLDEAPPGILLWRALLQWLGGIGIIVTAIAILPMLRVGGMQLFHTESSDSSEKVLPRAAQLAGAIGMIYLGLTISNGIAYWAAGMTPFEAVCHSMTTIATGGFSTSDDSLGHFSNDAIEGIATVYMVLGSLPFVLYLQAARGGWGALARDTQVRWFFGLILFALLSLAGWQMVANEAAVTDAFREAAFNGISILTGTGYSTADFSAWGTFALPVFTLLMFIGGCTGATTGGVKVFRIQVLASTSLLQIRQLIQPHGVFISKFNRRPIPESVPPAVMGFFFLFVVSFGLIAMGLALMGLDYVTSISGAATAIANVGPGLGETIGPSGTFQPLPEPAKWLLSAAMLLGRLELFTVLVLFVPRFWRD</sequence>
<comment type="caution">
    <text evidence="11">The sequence shown here is derived from an EMBL/GenBank/DDBJ whole genome shotgun (WGS) entry which is preliminary data.</text>
</comment>
<name>A0AA35TYE8_GEOBA</name>
<dbReference type="PANTHER" id="PTHR32024:SF3">
    <property type="entry name" value="TRK SYSTEM POTASSIUM UPTAKE PROTEIN"/>
    <property type="match status" value="1"/>
</dbReference>
<dbReference type="PANTHER" id="PTHR32024">
    <property type="entry name" value="TRK SYSTEM POTASSIUM UPTAKE PROTEIN TRKG-RELATED"/>
    <property type="match status" value="1"/>
</dbReference>
<keyword evidence="7 10" id="KW-1133">Transmembrane helix</keyword>
<feature type="transmembrane region" description="Helical" evidence="10">
    <location>
        <begin position="179"/>
        <end position="202"/>
    </location>
</feature>
<dbReference type="InterPro" id="IPR004772">
    <property type="entry name" value="TrkH"/>
</dbReference>
<evidence type="ECO:0000256" key="1">
    <source>
        <dbReference type="ARBA" id="ARBA00004651"/>
    </source>
</evidence>
<evidence type="ECO:0000256" key="8">
    <source>
        <dbReference type="ARBA" id="ARBA00023065"/>
    </source>
</evidence>
<dbReference type="EMBL" id="CASHTH010004268">
    <property type="protein sequence ID" value="CAI8055327.1"/>
    <property type="molecule type" value="Genomic_DNA"/>
</dbReference>
<reference evidence="11" key="1">
    <citation type="submission" date="2023-03" db="EMBL/GenBank/DDBJ databases">
        <authorList>
            <person name="Steffen K."/>
            <person name="Cardenas P."/>
        </authorList>
    </citation>
    <scope>NUCLEOTIDE SEQUENCE</scope>
</reference>
<feature type="transmembrane region" description="Helical" evidence="10">
    <location>
        <begin position="238"/>
        <end position="256"/>
    </location>
</feature>
<feature type="transmembrane region" description="Helical" evidence="10">
    <location>
        <begin position="136"/>
        <end position="158"/>
    </location>
</feature>
<evidence type="ECO:0000313" key="12">
    <source>
        <dbReference type="Proteomes" id="UP001174909"/>
    </source>
</evidence>
<feature type="transmembrane region" description="Helical" evidence="10">
    <location>
        <begin position="276"/>
        <end position="294"/>
    </location>
</feature>
<evidence type="ECO:0000256" key="3">
    <source>
        <dbReference type="ARBA" id="ARBA00022475"/>
    </source>
</evidence>
<accession>A0AA35TYE8</accession>
<evidence type="ECO:0000256" key="10">
    <source>
        <dbReference type="SAM" id="Phobius"/>
    </source>
</evidence>
<evidence type="ECO:0000313" key="11">
    <source>
        <dbReference type="EMBL" id="CAI8055327.1"/>
    </source>
</evidence>
<gene>
    <name evidence="11" type="ORF">GBAR_LOCUS30220</name>
</gene>
<organism evidence="11 12">
    <name type="scientific">Geodia barretti</name>
    <name type="common">Barrett's horny sponge</name>
    <dbReference type="NCBI Taxonomy" id="519541"/>
    <lineage>
        <taxon>Eukaryota</taxon>
        <taxon>Metazoa</taxon>
        <taxon>Porifera</taxon>
        <taxon>Demospongiae</taxon>
        <taxon>Heteroscleromorpha</taxon>
        <taxon>Tetractinellida</taxon>
        <taxon>Astrophorina</taxon>
        <taxon>Geodiidae</taxon>
        <taxon>Geodia</taxon>
    </lineage>
</organism>
<keyword evidence="3" id="KW-1003">Cell membrane</keyword>
<keyword evidence="12" id="KW-1185">Reference proteome</keyword>
<feature type="transmembrane region" description="Helical" evidence="10">
    <location>
        <begin position="41"/>
        <end position="61"/>
    </location>
</feature>
<keyword evidence="4" id="KW-0633">Potassium transport</keyword>
<dbReference type="PIRSF" id="PIRSF006247">
    <property type="entry name" value="TrkH"/>
    <property type="match status" value="1"/>
</dbReference>
<keyword evidence="9 10" id="KW-0472">Membrane</keyword>